<dbReference type="EMBL" id="BGZK01000001">
    <property type="protein sequence ID" value="GBO98394.1"/>
    <property type="molecule type" value="Genomic_DNA"/>
</dbReference>
<evidence type="ECO:0000313" key="2">
    <source>
        <dbReference type="EMBL" id="GBO98394.1"/>
    </source>
</evidence>
<keyword evidence="3" id="KW-1185">Reference proteome</keyword>
<gene>
    <name evidence="2" type="ORF">EVAR_49_1</name>
</gene>
<feature type="region of interest" description="Disordered" evidence="1">
    <location>
        <begin position="1"/>
        <end position="22"/>
    </location>
</feature>
<evidence type="ECO:0000256" key="1">
    <source>
        <dbReference type="SAM" id="MobiDB-lite"/>
    </source>
</evidence>
<reference evidence="2 3" key="1">
    <citation type="journal article" date="2019" name="Commun. Biol.">
        <title>The bagworm genome reveals a unique fibroin gene that provides high tensile strength.</title>
        <authorList>
            <person name="Kono N."/>
            <person name="Nakamura H."/>
            <person name="Ohtoshi R."/>
            <person name="Tomita M."/>
            <person name="Numata K."/>
            <person name="Arakawa K."/>
        </authorList>
    </citation>
    <scope>NUCLEOTIDE SEQUENCE [LARGE SCALE GENOMIC DNA]</scope>
</reference>
<accession>A0A4C1S7W9</accession>
<dbReference type="Proteomes" id="UP000299102">
    <property type="component" value="Unassembled WGS sequence"/>
</dbReference>
<feature type="compositionally biased region" description="Low complexity" evidence="1">
    <location>
        <begin position="104"/>
        <end position="124"/>
    </location>
</feature>
<protein>
    <submittedName>
        <fullName evidence="2">Uncharacterized protein</fullName>
    </submittedName>
</protein>
<sequence length="124" mass="13858">MSRAVPYTHTPASRGPGAPRRVRPLYRRVRSDRRRLGVTKRRSESHIEFHGLILVIVSKYHLNFANAFYNSTVDVDDLIERGIGEHVRPAAAARAHLPPPAPQAPRRAPWATAPAAQTRRPCAV</sequence>
<feature type="region of interest" description="Disordered" evidence="1">
    <location>
        <begin position="91"/>
        <end position="124"/>
    </location>
</feature>
<organism evidence="2 3">
    <name type="scientific">Eumeta variegata</name>
    <name type="common">Bagworm moth</name>
    <name type="synonym">Eumeta japonica</name>
    <dbReference type="NCBI Taxonomy" id="151549"/>
    <lineage>
        <taxon>Eukaryota</taxon>
        <taxon>Metazoa</taxon>
        <taxon>Ecdysozoa</taxon>
        <taxon>Arthropoda</taxon>
        <taxon>Hexapoda</taxon>
        <taxon>Insecta</taxon>
        <taxon>Pterygota</taxon>
        <taxon>Neoptera</taxon>
        <taxon>Endopterygota</taxon>
        <taxon>Lepidoptera</taxon>
        <taxon>Glossata</taxon>
        <taxon>Ditrysia</taxon>
        <taxon>Tineoidea</taxon>
        <taxon>Psychidae</taxon>
        <taxon>Oiketicinae</taxon>
        <taxon>Eumeta</taxon>
    </lineage>
</organism>
<proteinExistence type="predicted"/>
<evidence type="ECO:0000313" key="3">
    <source>
        <dbReference type="Proteomes" id="UP000299102"/>
    </source>
</evidence>
<dbReference type="AlphaFoldDB" id="A0A4C1S7W9"/>
<name>A0A4C1S7W9_EUMVA</name>
<comment type="caution">
    <text evidence="2">The sequence shown here is derived from an EMBL/GenBank/DDBJ whole genome shotgun (WGS) entry which is preliminary data.</text>
</comment>